<dbReference type="SUPFAM" id="SSF102114">
    <property type="entry name" value="Radical SAM enzymes"/>
    <property type="match status" value="1"/>
</dbReference>
<feature type="domain" description="TRAM" evidence="9">
    <location>
        <begin position="384"/>
        <end position="454"/>
    </location>
</feature>
<dbReference type="GO" id="GO:0140101">
    <property type="term" value="F:catalytic activity, acting on a tRNA"/>
    <property type="evidence" value="ECO:0007669"/>
    <property type="project" value="UniProtKB-ARBA"/>
</dbReference>
<protein>
    <recommendedName>
        <fullName evidence="8">Ribosomal protein uS12 methylthiotransferase RimO</fullName>
        <shortName evidence="8">uS12 MTTase</shortName>
        <shortName evidence="8">uS12 methylthiotransferase</shortName>
        <ecNumber evidence="8">2.8.4.4</ecNumber>
    </recommendedName>
    <alternativeName>
        <fullName evidence="8">Ribosomal protein uS12 (aspartate-C(3))-methylthiotransferase</fullName>
    </alternativeName>
    <alternativeName>
        <fullName evidence="8">Ribosome maturation factor RimO</fullName>
    </alternativeName>
</protein>
<dbReference type="InterPro" id="IPR020612">
    <property type="entry name" value="Methylthiotransferase_CS"/>
</dbReference>
<dbReference type="InterPro" id="IPR007197">
    <property type="entry name" value="rSAM"/>
</dbReference>
<dbReference type="SMART" id="SM00729">
    <property type="entry name" value="Elp3"/>
    <property type="match status" value="1"/>
</dbReference>
<evidence type="ECO:0000256" key="1">
    <source>
        <dbReference type="ARBA" id="ARBA00022485"/>
    </source>
</evidence>
<keyword evidence="6 8" id="KW-0408">Iron</keyword>
<dbReference type="GO" id="GO:0051539">
    <property type="term" value="F:4 iron, 4 sulfur cluster binding"/>
    <property type="evidence" value="ECO:0007669"/>
    <property type="project" value="UniProtKB-UniRule"/>
</dbReference>
<comment type="subcellular location">
    <subcellularLocation>
        <location evidence="8">Cytoplasm</location>
    </subcellularLocation>
</comment>
<dbReference type="Gene3D" id="3.40.50.12160">
    <property type="entry name" value="Methylthiotransferase, N-terminal domain"/>
    <property type="match status" value="1"/>
</dbReference>
<dbReference type="GO" id="GO:0046872">
    <property type="term" value="F:metal ion binding"/>
    <property type="evidence" value="ECO:0007669"/>
    <property type="project" value="UniProtKB-KW"/>
</dbReference>
<feature type="domain" description="Radical SAM core" evidence="11">
    <location>
        <begin position="151"/>
        <end position="381"/>
    </location>
</feature>
<dbReference type="InterPro" id="IPR038135">
    <property type="entry name" value="Methylthiotransferase_N_sf"/>
</dbReference>
<dbReference type="Pfam" id="PF00919">
    <property type="entry name" value="UPF0004"/>
    <property type="match status" value="1"/>
</dbReference>
<dbReference type="Proteomes" id="UP000657006">
    <property type="component" value="Unassembled WGS sequence"/>
</dbReference>
<evidence type="ECO:0000256" key="3">
    <source>
        <dbReference type="ARBA" id="ARBA00022679"/>
    </source>
</evidence>
<dbReference type="EC" id="2.8.4.4" evidence="8"/>
<comment type="function">
    <text evidence="8">Catalyzes the methylthiolation of an aspartic acid residue of ribosomal protein uS12.</text>
</comment>
<dbReference type="GO" id="GO:0103039">
    <property type="term" value="F:protein methylthiotransferase activity"/>
    <property type="evidence" value="ECO:0007669"/>
    <property type="project" value="UniProtKB-EC"/>
</dbReference>
<dbReference type="Gene3D" id="3.80.30.20">
    <property type="entry name" value="tm_1862 like domain"/>
    <property type="match status" value="1"/>
</dbReference>
<dbReference type="HAMAP" id="MF_01865">
    <property type="entry name" value="MTTase_RimO"/>
    <property type="match status" value="1"/>
</dbReference>
<proteinExistence type="inferred from homology"/>
<dbReference type="SFLD" id="SFLDG01061">
    <property type="entry name" value="methylthiotransferase"/>
    <property type="match status" value="1"/>
</dbReference>
<feature type="binding site" evidence="8">
    <location>
        <position position="172"/>
    </location>
    <ligand>
        <name>[4Fe-4S] cluster</name>
        <dbReference type="ChEBI" id="CHEBI:49883"/>
        <label>2</label>
        <note>4Fe-4S-S-AdoMet</note>
    </ligand>
</feature>
<dbReference type="FunFam" id="3.40.50.12160:FF:000002">
    <property type="entry name" value="Ribosomal protein S12 methylthiotransferase RimO"/>
    <property type="match status" value="1"/>
</dbReference>
<comment type="cofactor">
    <cofactor evidence="8">
        <name>[4Fe-4S] cluster</name>
        <dbReference type="ChEBI" id="CHEBI:49883"/>
    </cofactor>
    <text evidence="8">Binds 2 [4Fe-4S] clusters. One cluster is coordinated with 3 cysteines and an exchangeable S-adenosyl-L-methionine.</text>
</comment>
<accession>A0A926DST1</accession>
<evidence type="ECO:0000259" key="11">
    <source>
        <dbReference type="PROSITE" id="PS51918"/>
    </source>
</evidence>
<dbReference type="GO" id="GO:0035599">
    <property type="term" value="F:aspartic acid methylthiotransferase activity"/>
    <property type="evidence" value="ECO:0007669"/>
    <property type="project" value="TreeGrafter"/>
</dbReference>
<evidence type="ECO:0000256" key="5">
    <source>
        <dbReference type="ARBA" id="ARBA00022723"/>
    </source>
</evidence>
<reference evidence="12" key="1">
    <citation type="submission" date="2020-08" db="EMBL/GenBank/DDBJ databases">
        <title>Genome public.</title>
        <authorList>
            <person name="Liu C."/>
            <person name="Sun Q."/>
        </authorList>
    </citation>
    <scope>NUCLEOTIDE SEQUENCE</scope>
    <source>
        <strain evidence="12">NSJ-32</strain>
    </source>
</reference>
<comment type="catalytic activity">
    <reaction evidence="8">
        <text>L-aspartate(89)-[ribosomal protein uS12]-hydrogen + (sulfur carrier)-SH + AH2 + 2 S-adenosyl-L-methionine = 3-methylsulfanyl-L-aspartate(89)-[ribosomal protein uS12]-hydrogen + (sulfur carrier)-H + 5'-deoxyadenosine + L-methionine + A + S-adenosyl-L-homocysteine + 2 H(+)</text>
        <dbReference type="Rhea" id="RHEA:37087"/>
        <dbReference type="Rhea" id="RHEA-COMP:10460"/>
        <dbReference type="Rhea" id="RHEA-COMP:10461"/>
        <dbReference type="Rhea" id="RHEA-COMP:14737"/>
        <dbReference type="Rhea" id="RHEA-COMP:14739"/>
        <dbReference type="ChEBI" id="CHEBI:13193"/>
        <dbReference type="ChEBI" id="CHEBI:15378"/>
        <dbReference type="ChEBI" id="CHEBI:17319"/>
        <dbReference type="ChEBI" id="CHEBI:17499"/>
        <dbReference type="ChEBI" id="CHEBI:29917"/>
        <dbReference type="ChEBI" id="CHEBI:29961"/>
        <dbReference type="ChEBI" id="CHEBI:57844"/>
        <dbReference type="ChEBI" id="CHEBI:57856"/>
        <dbReference type="ChEBI" id="CHEBI:59789"/>
        <dbReference type="ChEBI" id="CHEBI:64428"/>
        <dbReference type="ChEBI" id="CHEBI:73599"/>
        <dbReference type="EC" id="2.8.4.4"/>
    </reaction>
</comment>
<comment type="similarity">
    <text evidence="8">Belongs to the methylthiotransferase family. RimO subfamily.</text>
</comment>
<dbReference type="GO" id="GO:0005829">
    <property type="term" value="C:cytosol"/>
    <property type="evidence" value="ECO:0007669"/>
    <property type="project" value="TreeGrafter"/>
</dbReference>
<dbReference type="PANTHER" id="PTHR43837">
    <property type="entry name" value="RIBOSOMAL PROTEIN S12 METHYLTHIOTRANSFERASE RIMO"/>
    <property type="match status" value="1"/>
</dbReference>
<keyword evidence="12" id="KW-0687">Ribonucleoprotein</keyword>
<dbReference type="InterPro" id="IPR012340">
    <property type="entry name" value="NA-bd_OB-fold"/>
</dbReference>
<dbReference type="FunFam" id="3.80.30.20:FF:000001">
    <property type="entry name" value="tRNA-2-methylthio-N(6)-dimethylallyladenosine synthase 2"/>
    <property type="match status" value="1"/>
</dbReference>
<keyword evidence="4 8" id="KW-0949">S-adenosyl-L-methionine</keyword>
<dbReference type="PROSITE" id="PS01278">
    <property type="entry name" value="MTTASE_RADICAL"/>
    <property type="match status" value="1"/>
</dbReference>
<keyword evidence="13" id="KW-1185">Reference proteome</keyword>
<dbReference type="SFLD" id="SFLDF00274">
    <property type="entry name" value="ribosomal_protein_S12_methylth"/>
    <property type="match status" value="1"/>
</dbReference>
<gene>
    <name evidence="8 12" type="primary">rimO</name>
    <name evidence="12" type="ORF">H8730_07205</name>
</gene>
<dbReference type="PANTHER" id="PTHR43837:SF1">
    <property type="entry name" value="RIBOSOMAL PROTEIN US12 METHYLTHIOTRANSFERASE RIMO"/>
    <property type="match status" value="1"/>
</dbReference>
<organism evidence="12 13">
    <name type="scientific">Bianquea renquensis</name>
    <dbReference type="NCBI Taxonomy" id="2763661"/>
    <lineage>
        <taxon>Bacteria</taxon>
        <taxon>Bacillati</taxon>
        <taxon>Bacillota</taxon>
        <taxon>Clostridia</taxon>
        <taxon>Eubacteriales</taxon>
        <taxon>Bianqueaceae</taxon>
        <taxon>Bianquea</taxon>
    </lineage>
</organism>
<dbReference type="InterPro" id="IPR013848">
    <property type="entry name" value="Methylthiotransferase_N"/>
</dbReference>
<dbReference type="InterPro" id="IPR005840">
    <property type="entry name" value="Ribosomal_uS12_MeSTrfase_RimO"/>
</dbReference>
<dbReference type="InterPro" id="IPR005839">
    <property type="entry name" value="Methylthiotransferase"/>
</dbReference>
<dbReference type="GO" id="GO:0035600">
    <property type="term" value="P:tRNA methylthiolation"/>
    <property type="evidence" value="ECO:0007669"/>
    <property type="project" value="UniProtKB-ARBA"/>
</dbReference>
<evidence type="ECO:0000256" key="6">
    <source>
        <dbReference type="ARBA" id="ARBA00023004"/>
    </source>
</evidence>
<dbReference type="CDD" id="cd01335">
    <property type="entry name" value="Radical_SAM"/>
    <property type="match status" value="1"/>
</dbReference>
<feature type="domain" description="MTTase N-terminal" evidence="10">
    <location>
        <begin position="10"/>
        <end position="126"/>
    </location>
</feature>
<comment type="caution">
    <text evidence="12">The sequence shown here is derived from an EMBL/GenBank/DDBJ whole genome shotgun (WGS) entry which is preliminary data.</text>
</comment>
<dbReference type="Pfam" id="PF18693">
    <property type="entry name" value="TRAM_2"/>
    <property type="match status" value="1"/>
</dbReference>
<evidence type="ECO:0000313" key="12">
    <source>
        <dbReference type="EMBL" id="MBC8543328.1"/>
    </source>
</evidence>
<feature type="binding site" evidence="8">
    <location>
        <position position="169"/>
    </location>
    <ligand>
        <name>[4Fe-4S] cluster</name>
        <dbReference type="ChEBI" id="CHEBI:49883"/>
        <label>2</label>
        <note>4Fe-4S-S-AdoMet</note>
    </ligand>
</feature>
<evidence type="ECO:0000256" key="8">
    <source>
        <dbReference type="HAMAP-Rule" id="MF_01865"/>
    </source>
</evidence>
<evidence type="ECO:0000259" key="10">
    <source>
        <dbReference type="PROSITE" id="PS51449"/>
    </source>
</evidence>
<dbReference type="InterPro" id="IPR002792">
    <property type="entry name" value="TRAM_dom"/>
</dbReference>
<dbReference type="SFLD" id="SFLDS00029">
    <property type="entry name" value="Radical_SAM"/>
    <property type="match status" value="1"/>
</dbReference>
<keyword evidence="1 8" id="KW-0004">4Fe-4S</keyword>
<sequence length="460" mass="52602">MKGDLDGLSRQISFVSLGCDKNTVDSEIMISLLAERGYALTKDDEKADVIIVNTCGFIQDAKEESIQTIIEMGGYKEVGACKALIVTGCLAQRYADEIFQEMPEVDAVVGTGSYESIVDVVDAVLSKKEEKLRCVEKIEERDLSYHKRTITTPGYYEYLKIAEGCDNHCTYCIIPKLRGRYRSRRPEDILREAEDLARSGVVEVMIVAQDITKYGRDLPELATLSGLLRQLCEIEELSWIRLLYCYPEDITDELIEIMAQEDKILPYIDMPIQHCSNSILRRMGRRHTKEILLERIQRLRQRIPEICIRTTLITGFPGETEDEFEEMCDFVREVRFDRLGVFAYSQEENTPAAEFADQIPEAEKQRRKEQLMEIQRSISEAKSNEFIGQKMKVLVEGQIPGEEGYVYSTRTYRDAPDIDGFLFLKATRSLLSGEVVDCEVTGASEYDLIGEMLDEDEYCE</sequence>
<dbReference type="InterPro" id="IPR058240">
    <property type="entry name" value="rSAM_sf"/>
</dbReference>
<keyword evidence="12" id="KW-0689">Ribosomal protein</keyword>
<evidence type="ECO:0000313" key="13">
    <source>
        <dbReference type="Proteomes" id="UP000657006"/>
    </source>
</evidence>
<dbReference type="NCBIfam" id="TIGR00089">
    <property type="entry name" value="MiaB/RimO family radical SAM methylthiotransferase"/>
    <property type="match status" value="1"/>
</dbReference>
<dbReference type="InterPro" id="IPR023404">
    <property type="entry name" value="rSAM_horseshoe"/>
</dbReference>
<feature type="binding site" evidence="8">
    <location>
        <position position="55"/>
    </location>
    <ligand>
        <name>[4Fe-4S] cluster</name>
        <dbReference type="ChEBI" id="CHEBI:49883"/>
        <label>1</label>
    </ligand>
</feature>
<dbReference type="PROSITE" id="PS50926">
    <property type="entry name" value="TRAM"/>
    <property type="match status" value="1"/>
</dbReference>
<dbReference type="InterPro" id="IPR006638">
    <property type="entry name" value="Elp3/MiaA/NifB-like_rSAM"/>
</dbReference>
<feature type="binding site" evidence="8">
    <location>
        <position position="165"/>
    </location>
    <ligand>
        <name>[4Fe-4S] cluster</name>
        <dbReference type="ChEBI" id="CHEBI:49883"/>
        <label>2</label>
        <note>4Fe-4S-S-AdoMet</note>
    </ligand>
</feature>
<name>A0A926DST1_9FIRM</name>
<dbReference type="AlphaFoldDB" id="A0A926DST1"/>
<dbReference type="NCBIfam" id="TIGR01125">
    <property type="entry name" value="30S ribosomal protein S12 methylthiotransferase RimO"/>
    <property type="match status" value="1"/>
</dbReference>
<feature type="binding site" evidence="8">
    <location>
        <position position="19"/>
    </location>
    <ligand>
        <name>[4Fe-4S] cluster</name>
        <dbReference type="ChEBI" id="CHEBI:49883"/>
        <label>1</label>
    </ligand>
</feature>
<dbReference type="SFLD" id="SFLDG01082">
    <property type="entry name" value="B12-binding_domain_containing"/>
    <property type="match status" value="1"/>
</dbReference>
<keyword evidence="7 8" id="KW-0411">Iron-sulfur</keyword>
<keyword evidence="3 8" id="KW-0808">Transferase</keyword>
<keyword evidence="2 8" id="KW-0963">Cytoplasm</keyword>
<feature type="binding site" evidence="8">
    <location>
        <position position="89"/>
    </location>
    <ligand>
        <name>[4Fe-4S] cluster</name>
        <dbReference type="ChEBI" id="CHEBI:49883"/>
        <label>1</label>
    </ligand>
</feature>
<dbReference type="Pfam" id="PF04055">
    <property type="entry name" value="Radical_SAM"/>
    <property type="match status" value="1"/>
</dbReference>
<evidence type="ECO:0000256" key="7">
    <source>
        <dbReference type="ARBA" id="ARBA00023014"/>
    </source>
</evidence>
<evidence type="ECO:0000256" key="2">
    <source>
        <dbReference type="ARBA" id="ARBA00022490"/>
    </source>
</evidence>
<dbReference type="GO" id="GO:0005840">
    <property type="term" value="C:ribosome"/>
    <property type="evidence" value="ECO:0007669"/>
    <property type="project" value="UniProtKB-KW"/>
</dbReference>
<dbReference type="EMBL" id="JACRSQ010000008">
    <property type="protein sequence ID" value="MBC8543328.1"/>
    <property type="molecule type" value="Genomic_DNA"/>
</dbReference>
<dbReference type="Gene3D" id="2.40.50.140">
    <property type="entry name" value="Nucleic acid-binding proteins"/>
    <property type="match status" value="1"/>
</dbReference>
<evidence type="ECO:0000259" key="9">
    <source>
        <dbReference type="PROSITE" id="PS50926"/>
    </source>
</evidence>
<keyword evidence="5 8" id="KW-0479">Metal-binding</keyword>
<dbReference type="PROSITE" id="PS51918">
    <property type="entry name" value="RADICAL_SAM"/>
    <property type="match status" value="1"/>
</dbReference>
<dbReference type="PROSITE" id="PS51449">
    <property type="entry name" value="MTTASE_N"/>
    <property type="match status" value="1"/>
</dbReference>
<evidence type="ECO:0000256" key="4">
    <source>
        <dbReference type="ARBA" id="ARBA00022691"/>
    </source>
</evidence>